<gene>
    <name evidence="1" type="ORF">UFOPK3381_00651</name>
</gene>
<organism evidence="1">
    <name type="scientific">freshwater metagenome</name>
    <dbReference type="NCBI Taxonomy" id="449393"/>
    <lineage>
        <taxon>unclassified sequences</taxon>
        <taxon>metagenomes</taxon>
        <taxon>ecological metagenomes</taxon>
    </lineage>
</organism>
<protein>
    <submittedName>
        <fullName evidence="1">Unannotated protein</fullName>
    </submittedName>
</protein>
<dbReference type="EMBL" id="CAFBLN010000020">
    <property type="protein sequence ID" value="CAB4868335.1"/>
    <property type="molecule type" value="Genomic_DNA"/>
</dbReference>
<dbReference type="AlphaFoldDB" id="A0A6J7DHI6"/>
<accession>A0A6J7DHI6</accession>
<evidence type="ECO:0000313" key="1">
    <source>
        <dbReference type="EMBL" id="CAB4868335.1"/>
    </source>
</evidence>
<reference evidence="1" key="1">
    <citation type="submission" date="2020-05" db="EMBL/GenBank/DDBJ databases">
        <authorList>
            <person name="Chiriac C."/>
            <person name="Salcher M."/>
            <person name="Ghai R."/>
            <person name="Kavagutti S V."/>
        </authorList>
    </citation>
    <scope>NUCLEOTIDE SEQUENCE</scope>
</reference>
<proteinExistence type="predicted"/>
<name>A0A6J7DHI6_9ZZZZ</name>
<sequence>MPPPLAATILSFAKERVALDQNSLSKQVQSERGDAGAHMVLLVAGAASLP</sequence>